<keyword evidence="5" id="KW-0862">Zinc</keyword>
<dbReference type="InterPro" id="IPR001394">
    <property type="entry name" value="Peptidase_C19_UCH"/>
</dbReference>
<dbReference type="InterPro" id="IPR017907">
    <property type="entry name" value="Znf_RING_CS"/>
</dbReference>
<dbReference type="PROSITE" id="PS00973">
    <property type="entry name" value="USP_2"/>
    <property type="match status" value="2"/>
</dbReference>
<dbReference type="InterPro" id="IPR018200">
    <property type="entry name" value="USP_CS"/>
</dbReference>
<dbReference type="EMBL" id="CAJNOM010000013">
    <property type="protein sequence ID" value="CAF0791407.1"/>
    <property type="molecule type" value="Genomic_DNA"/>
</dbReference>
<dbReference type="PANTHER" id="PTHR21646:SF23">
    <property type="entry name" value="UBIQUITIN CARBOXYL-TERMINAL HYDROLASE USP2"/>
    <property type="match status" value="1"/>
</dbReference>
<dbReference type="PROSITE" id="PS00972">
    <property type="entry name" value="USP_1"/>
    <property type="match status" value="2"/>
</dbReference>
<dbReference type="GO" id="GO:0008270">
    <property type="term" value="F:zinc ion binding"/>
    <property type="evidence" value="ECO:0007669"/>
    <property type="project" value="UniProtKB-KW"/>
</dbReference>
<proteinExistence type="predicted"/>
<comment type="caution">
    <text evidence="9">The sequence shown here is derived from an EMBL/GenBank/DDBJ whole genome shotgun (WGS) entry which is preliminary data.</text>
</comment>
<dbReference type="InterPro" id="IPR029071">
    <property type="entry name" value="Ubiquitin-like_domsf"/>
</dbReference>
<accession>A0A813S865</accession>
<keyword evidence="3" id="KW-0479">Metal-binding</keyword>
<feature type="transmembrane region" description="Helical" evidence="7">
    <location>
        <begin position="784"/>
        <end position="807"/>
    </location>
</feature>
<dbReference type="InterPro" id="IPR050185">
    <property type="entry name" value="Ub_carboxyl-term_hydrolase"/>
</dbReference>
<feature type="transmembrane region" description="Helical" evidence="7">
    <location>
        <begin position="884"/>
        <end position="907"/>
    </location>
</feature>
<dbReference type="Proteomes" id="UP000663832">
    <property type="component" value="Unassembled WGS sequence"/>
</dbReference>
<evidence type="ECO:0000313" key="9">
    <source>
        <dbReference type="EMBL" id="CAF0791407.1"/>
    </source>
</evidence>
<dbReference type="OrthoDB" id="292964at2759"/>
<feature type="region of interest" description="Disordered" evidence="6">
    <location>
        <begin position="319"/>
        <end position="344"/>
    </location>
</feature>
<dbReference type="Pfam" id="PF00443">
    <property type="entry name" value="UCH"/>
    <property type="match status" value="2"/>
</dbReference>
<evidence type="ECO:0000313" key="11">
    <source>
        <dbReference type="Proteomes" id="UP000663832"/>
    </source>
</evidence>
<keyword evidence="11" id="KW-1185">Reference proteome</keyword>
<dbReference type="CDD" id="cd20336">
    <property type="entry name" value="Rcat_RBR"/>
    <property type="match status" value="1"/>
</dbReference>
<dbReference type="GO" id="GO:0004843">
    <property type="term" value="F:cysteine-type deubiquitinase activity"/>
    <property type="evidence" value="ECO:0007669"/>
    <property type="project" value="UniProtKB-EC"/>
</dbReference>
<sequence length="1289" mass="147704">MNGSKQPGQLKDGYTVNDIKQLVKDRFGSDNFRLIVNGQEIQDNDPEKFAELKQSIKNNTVIYVCQRMAGGSGMVDIESHKATILVDLQDELHKISTQPNNSLMCLTCKQVLTPEKFFKTPQFIQSVVELHEPTLMARYIDFQICTCGAFSINSTMFAKQKCDNCKRWFCFFCNSDWDEEERKMCNEKYTCKVNCFWETKISYQLVTLAFNESMQVPNRRCCPKCFECGSYDEQCKYHKCKCGHTFCFICLKSEEDCRRDFNSTYNQLCGDVAQQSYTIFPRLCPDESIVPRLQYVERTVPRLRHYEFIAPHLRHHESIAPRLRRDESTASRPRHDEPIAPRLQHSEECSKRIIPVSTSKSTATNLDDMDSQTASTPFQLKNLDLHNTSNLILISKLSSLEKMPSLSPSNNLKASTNNSSLLSTRDILGVCGLNNIGNTCYMNSAIQCLNSISHIVEWAMNQPRSSTPKNIIDIYASLVQSMWSGHYTYVTPQELKGYIGRLAPIFSNYGQKDSHEFMNFLLTELQTVGSTSFFTDLFQIHTQSKTTCDKCQHHDSIEETSTFLPLPVPQLKSHDDAEVFLEDLISDFCQEDSLDGQYYCQKCKTCQSARHKTTIIQPLPRALIIQLQRFPFDGTTRKINTYVQYKLEYQNLLSDNDRYELYAVSMHSGSLAGGHYTTTARNYKNDQWYLFDDRYKEQINPESILISFKAQEANEDSMKLYIAILSFLRLYQWDDFDLYRLDLIIKSLFNDTSKESESSTSTDIDCIQASDTSLNSFVAQCTNYILLIFICCLLFVATIPQSIAAYISGRLFKTLKRNETETSSNSFVAQCINYILLIFIYCLLFVATIPQSIAAYISGRLFKTLKRNETETSSNSFVVQFTNYIILIFIYCLLFVAIIPQSIAAYISGRLFNMPKCNETETSSNSFVVQWTNYIRIILIRCLQFVAIISRSIAVSISDRLFKTLKRNKTDILPPITSENKKKRKKHQQKSNKPGLCGLTNIGNTCYMNSAIQCLSNIPKFTKWAQAQKLPSDQITVTQAYTSLIESMWSGDKSCPPTNDIKQRVSQHAPIFWNYAQKDSHEFMNSLLNALHTELKQNNSSKKQSSIVTDLFRIRTESAVTCLQCGTRDANEETTYCLPLSLGNESEVSLNKLVNDFLKEEELDGLYYCSKCQVLQSAKQKTSICHPLPPVIIVQLKRFTFDETNEKLNALVKYPLENWKVLNDDNSLYDLVAVSMHAGNLKQGHYTTYAKNDGDKAWYSFNDDRICEITDEKDIITKNAYILVYVKQV</sequence>
<dbReference type="Gene3D" id="3.90.70.10">
    <property type="entry name" value="Cysteine proteinases"/>
    <property type="match status" value="2"/>
</dbReference>
<feature type="domain" description="USP" evidence="8">
    <location>
        <begin position="431"/>
        <end position="734"/>
    </location>
</feature>
<keyword evidence="7" id="KW-1133">Transmembrane helix</keyword>
<dbReference type="EMBL" id="CAJNOI010000034">
    <property type="protein sequence ID" value="CAF0893559.1"/>
    <property type="molecule type" value="Genomic_DNA"/>
</dbReference>
<evidence type="ECO:0000256" key="6">
    <source>
        <dbReference type="SAM" id="MobiDB-lite"/>
    </source>
</evidence>
<evidence type="ECO:0000256" key="2">
    <source>
        <dbReference type="ARBA" id="ARBA00012759"/>
    </source>
</evidence>
<keyword evidence="7" id="KW-0812">Transmembrane</keyword>
<dbReference type="SUPFAM" id="SSF54001">
    <property type="entry name" value="Cysteine proteinases"/>
    <property type="match status" value="2"/>
</dbReference>
<feature type="transmembrane region" description="Helical" evidence="7">
    <location>
        <begin position="834"/>
        <end position="857"/>
    </location>
</feature>
<dbReference type="PANTHER" id="PTHR21646">
    <property type="entry name" value="UBIQUITIN CARBOXYL-TERMINAL HYDROLASE"/>
    <property type="match status" value="1"/>
</dbReference>
<evidence type="ECO:0000256" key="5">
    <source>
        <dbReference type="ARBA" id="ARBA00022833"/>
    </source>
</evidence>
<gene>
    <name evidence="10" type="ORF">BJG266_LOCUS10085</name>
    <name evidence="9" type="ORF">QVE165_LOCUS3719</name>
</gene>
<dbReference type="InterPro" id="IPR028889">
    <property type="entry name" value="USP"/>
</dbReference>
<evidence type="ECO:0000256" key="1">
    <source>
        <dbReference type="ARBA" id="ARBA00000707"/>
    </source>
</evidence>
<protein>
    <recommendedName>
        <fullName evidence="2">ubiquitinyl hydrolase 1</fullName>
        <ecNumber evidence="2">3.4.19.12</ecNumber>
    </recommendedName>
</protein>
<dbReference type="CDD" id="cd02674">
    <property type="entry name" value="Peptidase_C19R"/>
    <property type="match status" value="1"/>
</dbReference>
<evidence type="ECO:0000313" key="10">
    <source>
        <dbReference type="EMBL" id="CAF0893559.1"/>
    </source>
</evidence>
<organism evidence="9 11">
    <name type="scientific">Adineta steineri</name>
    <dbReference type="NCBI Taxonomy" id="433720"/>
    <lineage>
        <taxon>Eukaryota</taxon>
        <taxon>Metazoa</taxon>
        <taxon>Spiralia</taxon>
        <taxon>Gnathifera</taxon>
        <taxon>Rotifera</taxon>
        <taxon>Eurotatoria</taxon>
        <taxon>Bdelloidea</taxon>
        <taxon>Adinetida</taxon>
        <taxon>Adinetidae</taxon>
        <taxon>Adineta</taxon>
    </lineage>
</organism>
<dbReference type="PROSITE" id="PS00518">
    <property type="entry name" value="ZF_RING_1"/>
    <property type="match status" value="1"/>
</dbReference>
<keyword evidence="4" id="KW-0863">Zinc-finger</keyword>
<comment type="catalytic activity">
    <reaction evidence="1">
        <text>Thiol-dependent hydrolysis of ester, thioester, amide, peptide and isopeptide bonds formed by the C-terminal Gly of ubiquitin (a 76-residue protein attached to proteins as an intracellular targeting signal).</text>
        <dbReference type="EC" id="3.4.19.12"/>
    </reaction>
</comment>
<dbReference type="SUPFAM" id="SSF54236">
    <property type="entry name" value="Ubiquitin-like"/>
    <property type="match status" value="1"/>
</dbReference>
<dbReference type="PROSITE" id="PS50235">
    <property type="entry name" value="USP_3"/>
    <property type="match status" value="2"/>
</dbReference>
<evidence type="ECO:0000256" key="3">
    <source>
        <dbReference type="ARBA" id="ARBA00022723"/>
    </source>
</evidence>
<evidence type="ECO:0000256" key="4">
    <source>
        <dbReference type="ARBA" id="ARBA00022771"/>
    </source>
</evidence>
<feature type="compositionally biased region" description="Basic residues" evidence="6">
    <location>
        <begin position="981"/>
        <end position="990"/>
    </location>
</feature>
<keyword evidence="7" id="KW-0472">Membrane</keyword>
<dbReference type="EC" id="3.4.19.12" evidence="2"/>
<evidence type="ECO:0000256" key="7">
    <source>
        <dbReference type="SAM" id="Phobius"/>
    </source>
</evidence>
<feature type="domain" description="USP" evidence="8">
    <location>
        <begin position="997"/>
        <end position="1288"/>
    </location>
</feature>
<dbReference type="Proteomes" id="UP000663877">
    <property type="component" value="Unassembled WGS sequence"/>
</dbReference>
<reference evidence="9" key="1">
    <citation type="submission" date="2021-02" db="EMBL/GenBank/DDBJ databases">
        <authorList>
            <person name="Nowell W R."/>
        </authorList>
    </citation>
    <scope>NUCLEOTIDE SEQUENCE</scope>
</reference>
<dbReference type="CDD" id="cd17039">
    <property type="entry name" value="Ubl_ubiquitin_like"/>
    <property type="match status" value="1"/>
</dbReference>
<dbReference type="InterPro" id="IPR038765">
    <property type="entry name" value="Papain-like_cys_pep_sf"/>
</dbReference>
<name>A0A813S865_9BILA</name>
<feature type="region of interest" description="Disordered" evidence="6">
    <location>
        <begin position="974"/>
        <end position="994"/>
    </location>
</feature>
<dbReference type="GO" id="GO:0016579">
    <property type="term" value="P:protein deubiquitination"/>
    <property type="evidence" value="ECO:0007669"/>
    <property type="project" value="InterPro"/>
</dbReference>
<evidence type="ECO:0000259" key="8">
    <source>
        <dbReference type="PROSITE" id="PS50235"/>
    </source>
</evidence>